<gene>
    <name evidence="1" type="ORF">V144x_14240</name>
</gene>
<organism evidence="1 2">
    <name type="scientific">Gimesia aquarii</name>
    <dbReference type="NCBI Taxonomy" id="2527964"/>
    <lineage>
        <taxon>Bacteria</taxon>
        <taxon>Pseudomonadati</taxon>
        <taxon>Planctomycetota</taxon>
        <taxon>Planctomycetia</taxon>
        <taxon>Planctomycetales</taxon>
        <taxon>Planctomycetaceae</taxon>
        <taxon>Gimesia</taxon>
    </lineage>
</organism>
<evidence type="ECO:0000313" key="2">
    <source>
        <dbReference type="Proteomes" id="UP000318704"/>
    </source>
</evidence>
<protein>
    <submittedName>
        <fullName evidence="1">Uncharacterized protein</fullName>
    </submittedName>
</protein>
<dbReference type="RefSeq" id="WP_144983326.1">
    <property type="nucleotide sequence ID" value="NZ_CP037920.1"/>
</dbReference>
<dbReference type="EMBL" id="CP037920">
    <property type="protein sequence ID" value="QDT95973.1"/>
    <property type="molecule type" value="Genomic_DNA"/>
</dbReference>
<sequence>MFQYARQSLLFAFCTVFMLDMAFLLGGPILVEFPESNPDWLYSELELEESEDSGEEETLIQDLKFSTEISLTNPRIQNAVFSCKESDRYERRDSRGPPVTC</sequence>
<proteinExistence type="predicted"/>
<reference evidence="1 2" key="1">
    <citation type="submission" date="2019-03" db="EMBL/GenBank/DDBJ databases">
        <title>Deep-cultivation of Planctomycetes and their phenomic and genomic characterization uncovers novel biology.</title>
        <authorList>
            <person name="Wiegand S."/>
            <person name="Jogler M."/>
            <person name="Boedeker C."/>
            <person name="Pinto D."/>
            <person name="Vollmers J."/>
            <person name="Rivas-Marin E."/>
            <person name="Kohn T."/>
            <person name="Peeters S.H."/>
            <person name="Heuer A."/>
            <person name="Rast P."/>
            <person name="Oberbeckmann S."/>
            <person name="Bunk B."/>
            <person name="Jeske O."/>
            <person name="Meyerdierks A."/>
            <person name="Storesund J.E."/>
            <person name="Kallscheuer N."/>
            <person name="Luecker S."/>
            <person name="Lage O.M."/>
            <person name="Pohl T."/>
            <person name="Merkel B.J."/>
            <person name="Hornburger P."/>
            <person name="Mueller R.-W."/>
            <person name="Bruemmer F."/>
            <person name="Labrenz M."/>
            <person name="Spormann A.M."/>
            <person name="Op den Camp H."/>
            <person name="Overmann J."/>
            <person name="Amann R."/>
            <person name="Jetten M.S.M."/>
            <person name="Mascher T."/>
            <person name="Medema M.H."/>
            <person name="Devos D.P."/>
            <person name="Kaster A.-K."/>
            <person name="Ovreas L."/>
            <person name="Rohde M."/>
            <person name="Galperin M.Y."/>
            <person name="Jogler C."/>
        </authorList>
    </citation>
    <scope>NUCLEOTIDE SEQUENCE [LARGE SCALE GENOMIC DNA]</scope>
    <source>
        <strain evidence="1 2">V144</strain>
    </source>
</reference>
<name>A0A517VSI8_9PLAN</name>
<dbReference type="KEGG" id="gaw:V144x_14240"/>
<dbReference type="Proteomes" id="UP000318704">
    <property type="component" value="Chromosome"/>
</dbReference>
<dbReference type="AlphaFoldDB" id="A0A517VSI8"/>
<evidence type="ECO:0000313" key="1">
    <source>
        <dbReference type="EMBL" id="QDT95973.1"/>
    </source>
</evidence>
<accession>A0A517VSI8</accession>